<gene>
    <name evidence="1" type="ORF">XELAEV_18011927mg</name>
</gene>
<evidence type="ECO:0000313" key="2">
    <source>
        <dbReference type="Proteomes" id="UP000694892"/>
    </source>
</evidence>
<dbReference type="Proteomes" id="UP000694892">
    <property type="component" value="Chromosome 2L"/>
</dbReference>
<dbReference type="AlphaFoldDB" id="A0A974DLM7"/>
<name>A0A974DLM7_XENLA</name>
<protein>
    <submittedName>
        <fullName evidence="1">Uncharacterized protein</fullName>
    </submittedName>
</protein>
<proteinExistence type="predicted"/>
<dbReference type="EMBL" id="CM004468">
    <property type="protein sequence ID" value="OCT94259.1"/>
    <property type="molecule type" value="Genomic_DNA"/>
</dbReference>
<accession>A0A974DLM7</accession>
<evidence type="ECO:0000313" key="1">
    <source>
        <dbReference type="EMBL" id="OCT94259.1"/>
    </source>
</evidence>
<reference evidence="2" key="1">
    <citation type="journal article" date="2016" name="Nature">
        <title>Genome evolution in the allotetraploid frog Xenopus laevis.</title>
        <authorList>
            <person name="Session A.M."/>
            <person name="Uno Y."/>
            <person name="Kwon T."/>
            <person name="Chapman J.A."/>
            <person name="Toyoda A."/>
            <person name="Takahashi S."/>
            <person name="Fukui A."/>
            <person name="Hikosaka A."/>
            <person name="Suzuki A."/>
            <person name="Kondo M."/>
            <person name="van Heeringen S.J."/>
            <person name="Quigley I."/>
            <person name="Heinz S."/>
            <person name="Ogino H."/>
            <person name="Ochi H."/>
            <person name="Hellsten U."/>
            <person name="Lyons J.B."/>
            <person name="Simakov O."/>
            <person name="Putnam N."/>
            <person name="Stites J."/>
            <person name="Kuroki Y."/>
            <person name="Tanaka T."/>
            <person name="Michiue T."/>
            <person name="Watanabe M."/>
            <person name="Bogdanovic O."/>
            <person name="Lister R."/>
            <person name="Georgiou G."/>
            <person name="Paranjpe S.S."/>
            <person name="van Kruijsbergen I."/>
            <person name="Shu S."/>
            <person name="Carlson J."/>
            <person name="Kinoshita T."/>
            <person name="Ohta Y."/>
            <person name="Mawaribuchi S."/>
            <person name="Jenkins J."/>
            <person name="Grimwood J."/>
            <person name="Schmutz J."/>
            <person name="Mitros T."/>
            <person name="Mozaffari S.V."/>
            <person name="Suzuki Y."/>
            <person name="Haramoto Y."/>
            <person name="Yamamoto T.S."/>
            <person name="Takagi C."/>
            <person name="Heald R."/>
            <person name="Miller K."/>
            <person name="Haudenschild C."/>
            <person name="Kitzman J."/>
            <person name="Nakayama T."/>
            <person name="Izutsu Y."/>
            <person name="Robert J."/>
            <person name="Fortriede J."/>
            <person name="Burns K."/>
            <person name="Lotay V."/>
            <person name="Karimi K."/>
            <person name="Yasuoka Y."/>
            <person name="Dichmann D.S."/>
            <person name="Flajnik M.F."/>
            <person name="Houston D.W."/>
            <person name="Shendure J."/>
            <person name="DuPasquier L."/>
            <person name="Vize P.D."/>
            <person name="Zorn A.M."/>
            <person name="Ito M."/>
            <person name="Marcotte E.M."/>
            <person name="Wallingford J.B."/>
            <person name="Ito Y."/>
            <person name="Asashima M."/>
            <person name="Ueno N."/>
            <person name="Matsuda Y."/>
            <person name="Veenstra G.J."/>
            <person name="Fujiyama A."/>
            <person name="Harland R.M."/>
            <person name="Taira M."/>
            <person name="Rokhsar D.S."/>
        </authorList>
    </citation>
    <scope>NUCLEOTIDE SEQUENCE [LARGE SCALE GENOMIC DNA]</scope>
    <source>
        <strain evidence="2">J</strain>
    </source>
</reference>
<organism evidence="1 2">
    <name type="scientific">Xenopus laevis</name>
    <name type="common">African clawed frog</name>
    <dbReference type="NCBI Taxonomy" id="8355"/>
    <lineage>
        <taxon>Eukaryota</taxon>
        <taxon>Metazoa</taxon>
        <taxon>Chordata</taxon>
        <taxon>Craniata</taxon>
        <taxon>Vertebrata</taxon>
        <taxon>Euteleostomi</taxon>
        <taxon>Amphibia</taxon>
        <taxon>Batrachia</taxon>
        <taxon>Anura</taxon>
        <taxon>Pipoidea</taxon>
        <taxon>Pipidae</taxon>
        <taxon>Xenopodinae</taxon>
        <taxon>Xenopus</taxon>
        <taxon>Xenopus</taxon>
    </lineage>
</organism>
<sequence>MNDAAALCAALLSATSPPSLRPGPSIIRTLRGIHGSELGAGAVSGRRSLCCSGHWVCSARIPIPRKPCCLSLSSSACPFQPPSLPLLFHQLLLPSALTATVLRLTAIQGPHSAPL</sequence>